<accession>A0AA97PFX1</accession>
<dbReference type="EMBL" id="JH793150">
    <property type="protein sequence ID" value="ELQ33083.1"/>
    <property type="molecule type" value="Genomic_DNA"/>
</dbReference>
<dbReference type="Proteomes" id="UP000011086">
    <property type="component" value="Unassembled WGS sequence"/>
</dbReference>
<evidence type="ECO:0000313" key="1">
    <source>
        <dbReference type="EMBL" id="ELQ33083.1"/>
    </source>
</evidence>
<dbReference type="AlphaFoldDB" id="A0AA97PFX1"/>
<gene>
    <name evidence="1" type="ORF">OOU_Y34scaffold01003g2</name>
</gene>
<protein>
    <submittedName>
        <fullName evidence="1">Uncharacterized protein</fullName>
    </submittedName>
</protein>
<organism evidence="1">
    <name type="scientific">Pyricularia oryzae (strain Y34)</name>
    <name type="common">Rice blast fungus</name>
    <name type="synonym">Magnaporthe oryzae</name>
    <dbReference type="NCBI Taxonomy" id="1143189"/>
    <lineage>
        <taxon>Eukaryota</taxon>
        <taxon>Fungi</taxon>
        <taxon>Dikarya</taxon>
        <taxon>Ascomycota</taxon>
        <taxon>Pezizomycotina</taxon>
        <taxon>Sordariomycetes</taxon>
        <taxon>Sordariomycetidae</taxon>
        <taxon>Magnaporthales</taxon>
        <taxon>Pyriculariaceae</taxon>
        <taxon>Pyricularia</taxon>
    </lineage>
</organism>
<reference evidence="1" key="1">
    <citation type="journal article" date="2012" name="PLoS Genet.">
        <title>Comparative analysis of the genomes of two field isolates of the rice blast fungus Magnaporthe oryzae.</title>
        <authorList>
            <person name="Xue M."/>
            <person name="Yang J."/>
            <person name="Li Z."/>
            <person name="Hu S."/>
            <person name="Yao N."/>
            <person name="Dean R.A."/>
            <person name="Zhao W."/>
            <person name="Shen M."/>
            <person name="Zhang H."/>
            <person name="Li C."/>
            <person name="Liu L."/>
            <person name="Cao L."/>
            <person name="Xu X."/>
            <person name="Xing Y."/>
            <person name="Hsiang T."/>
            <person name="Zhang Z."/>
            <person name="Xu J.R."/>
            <person name="Peng Y.L."/>
        </authorList>
    </citation>
    <scope>NUCLEOTIDE SEQUENCE</scope>
    <source>
        <strain evidence="1">Y34</strain>
    </source>
</reference>
<name>A0AA97PFX1_PYRO3</name>
<sequence length="197" mass="21541">MKFPSIFNAAVVAQAICSDVVLSEFTNLELVGRIEALGEFASRAREAAKEFDTLSNSLSLLLLYKNIYGIANTAKLTVKDMKGMDTIPKGDDADDISKGISDFAGHYETFFMTMSDVSQAGRIGIDDQIYNDLQADKADLDAFFARLIEVVPSASSLKANGDGINHLRERAVQAWKPVTKMVGLRSLGRASRQARRV</sequence>
<dbReference type="SMR" id="A0AA97PFX1"/>
<proteinExistence type="predicted"/>